<evidence type="ECO:0000313" key="1">
    <source>
        <dbReference type="EMBL" id="CAG8583714.1"/>
    </source>
</evidence>
<dbReference type="OrthoDB" id="6718656at2759"/>
<organism evidence="1 2">
    <name type="scientific">Funneliformis caledonium</name>
    <dbReference type="NCBI Taxonomy" id="1117310"/>
    <lineage>
        <taxon>Eukaryota</taxon>
        <taxon>Fungi</taxon>
        <taxon>Fungi incertae sedis</taxon>
        <taxon>Mucoromycota</taxon>
        <taxon>Glomeromycotina</taxon>
        <taxon>Glomeromycetes</taxon>
        <taxon>Glomerales</taxon>
        <taxon>Glomeraceae</taxon>
        <taxon>Funneliformis</taxon>
    </lineage>
</organism>
<keyword evidence="2" id="KW-1185">Reference proteome</keyword>
<sequence length="68" mass="7986">MTFSFRYTDCGSEVERLYNHHICLKSGNLASYFGITKDPTSNYAFVMKYYERGDFIFVPRGSGLEKYY</sequence>
<dbReference type="Proteomes" id="UP000789570">
    <property type="component" value="Unassembled WGS sequence"/>
</dbReference>
<proteinExistence type="predicted"/>
<accession>A0A9N9G838</accession>
<name>A0A9N9G838_9GLOM</name>
<evidence type="ECO:0000313" key="2">
    <source>
        <dbReference type="Proteomes" id="UP000789570"/>
    </source>
</evidence>
<gene>
    <name evidence="1" type="ORF">FCALED_LOCUS7732</name>
</gene>
<comment type="caution">
    <text evidence="1">The sequence shown here is derived from an EMBL/GenBank/DDBJ whole genome shotgun (WGS) entry which is preliminary data.</text>
</comment>
<dbReference type="EMBL" id="CAJVPQ010002104">
    <property type="protein sequence ID" value="CAG8583714.1"/>
    <property type="molecule type" value="Genomic_DNA"/>
</dbReference>
<dbReference type="AlphaFoldDB" id="A0A9N9G838"/>
<protein>
    <submittedName>
        <fullName evidence="1">16878_t:CDS:1</fullName>
    </submittedName>
</protein>
<reference evidence="1" key="1">
    <citation type="submission" date="2021-06" db="EMBL/GenBank/DDBJ databases">
        <authorList>
            <person name="Kallberg Y."/>
            <person name="Tangrot J."/>
            <person name="Rosling A."/>
        </authorList>
    </citation>
    <scope>NUCLEOTIDE SEQUENCE</scope>
    <source>
        <strain evidence="1">UK204</strain>
    </source>
</reference>